<proteinExistence type="predicted"/>
<dbReference type="Proteomes" id="UP000307169">
    <property type="component" value="Unassembled WGS sequence"/>
</dbReference>
<name>A0A4T0RTR1_9BASI</name>
<evidence type="ECO:0000313" key="5">
    <source>
        <dbReference type="EMBL" id="TIB79781.1"/>
    </source>
</evidence>
<evidence type="ECO:0000256" key="2">
    <source>
        <dbReference type="ARBA" id="ARBA00023136"/>
    </source>
</evidence>
<gene>
    <name evidence="6" type="ORF">E3Q17_01952</name>
    <name evidence="5" type="ORF">E3Q22_02283</name>
</gene>
<evidence type="ECO:0000313" key="8">
    <source>
        <dbReference type="Proteomes" id="UP000310685"/>
    </source>
</evidence>
<dbReference type="Proteomes" id="UP000310685">
    <property type="component" value="Unassembled WGS sequence"/>
</dbReference>
<evidence type="ECO:0000256" key="3">
    <source>
        <dbReference type="ARBA" id="ARBA00023140"/>
    </source>
</evidence>
<evidence type="ECO:0000313" key="6">
    <source>
        <dbReference type="EMBL" id="TIC01007.1"/>
    </source>
</evidence>
<sequence length="252" mass="28768">MTSDCRKLATLGLVGKLVKHTRPENFDKLVRYLSSWSGTDKFFMLIQYISKLVIWSLNKSKKADGLSTRMRSLSALVGDHRVLLRLWAFQGLLPMLQWAESIESERKVSKLALNVERLQALSMIAYYPLEHTWYLAHHGVLPVTPSTSNKIAVWSCRFWMLYTVLQLVHNWDDHSTLLKDKERDLSEEKGVNRFAIDKKLKGIVDDTIINLAYLPLTLHWSLPAGIFSNDAWVGLFGSIAAVTQFKVGYTNA</sequence>
<dbReference type="GO" id="GO:0005778">
    <property type="term" value="C:peroxisomal membrane"/>
    <property type="evidence" value="ECO:0007669"/>
    <property type="project" value="UniProtKB-SubCell"/>
</dbReference>
<accession>A0A4T0RTR1</accession>
<reference evidence="7 8" key="1">
    <citation type="submission" date="2019-03" db="EMBL/GenBank/DDBJ databases">
        <title>Sequencing 25 genomes of Wallemia mellicola.</title>
        <authorList>
            <person name="Gostincar C."/>
        </authorList>
    </citation>
    <scope>NUCLEOTIDE SEQUENCE [LARGE SCALE GENOMIC DNA]</scope>
    <source>
        <strain evidence="6 7">EXF-1262</strain>
        <strain evidence="5 8">EXF-6152</strain>
    </source>
</reference>
<evidence type="ECO:0008006" key="9">
    <source>
        <dbReference type="Google" id="ProtNLM"/>
    </source>
</evidence>
<dbReference type="AlphaFoldDB" id="A0A4T0RTR1"/>
<evidence type="ECO:0000313" key="7">
    <source>
        <dbReference type="Proteomes" id="UP000307169"/>
    </source>
</evidence>
<keyword evidence="3" id="KW-0576">Peroxisome</keyword>
<comment type="caution">
    <text evidence="5">The sequence shown here is derived from an EMBL/GenBank/DDBJ whole genome shotgun (WGS) entry which is preliminary data.</text>
</comment>
<comment type="subcellular location">
    <subcellularLocation>
        <location evidence="4">Peroxisome membrane</location>
    </subcellularLocation>
</comment>
<dbReference type="InterPro" id="IPR008733">
    <property type="entry name" value="PEX11"/>
</dbReference>
<dbReference type="Pfam" id="PF05648">
    <property type="entry name" value="PEX11"/>
    <property type="match status" value="1"/>
</dbReference>
<dbReference type="PANTHER" id="PTHR12652:SF25">
    <property type="entry name" value="MICROBODY (PEROXISOME) PROLIFERATION PROTEIN PEROXIN 11C (EUROFUNG)"/>
    <property type="match status" value="1"/>
</dbReference>
<evidence type="ECO:0000256" key="1">
    <source>
        <dbReference type="ARBA" id="ARBA00022593"/>
    </source>
</evidence>
<dbReference type="EMBL" id="SPRH01000019">
    <property type="protein sequence ID" value="TIC01007.1"/>
    <property type="molecule type" value="Genomic_DNA"/>
</dbReference>
<keyword evidence="1" id="KW-0962">Peroxisome biogenesis</keyword>
<protein>
    <recommendedName>
        <fullName evidence="9">Peroxisomal biogenesis factor 11</fullName>
    </recommendedName>
</protein>
<evidence type="ECO:0000256" key="4">
    <source>
        <dbReference type="ARBA" id="ARBA00046271"/>
    </source>
</evidence>
<keyword evidence="2" id="KW-0472">Membrane</keyword>
<dbReference type="PANTHER" id="PTHR12652">
    <property type="entry name" value="PEROXISOMAL BIOGENESIS FACTOR 11"/>
    <property type="match status" value="1"/>
</dbReference>
<dbReference type="GO" id="GO:0016559">
    <property type="term" value="P:peroxisome fission"/>
    <property type="evidence" value="ECO:0007669"/>
    <property type="project" value="InterPro"/>
</dbReference>
<dbReference type="EMBL" id="SPRC01000021">
    <property type="protein sequence ID" value="TIB79781.1"/>
    <property type="molecule type" value="Genomic_DNA"/>
</dbReference>
<organism evidence="5 8">
    <name type="scientific">Wallemia mellicola</name>
    <dbReference type="NCBI Taxonomy" id="1708541"/>
    <lineage>
        <taxon>Eukaryota</taxon>
        <taxon>Fungi</taxon>
        <taxon>Dikarya</taxon>
        <taxon>Basidiomycota</taxon>
        <taxon>Wallemiomycotina</taxon>
        <taxon>Wallemiomycetes</taxon>
        <taxon>Wallemiales</taxon>
        <taxon>Wallemiaceae</taxon>
        <taxon>Wallemia</taxon>
    </lineage>
</organism>